<accession>A0ABR4GV47</accession>
<gene>
    <name evidence="2" type="ORF">BJX63DRAFT_437888</name>
</gene>
<comment type="caution">
    <text evidence="2">The sequence shown here is derived from an EMBL/GenBank/DDBJ whole genome shotgun (WGS) entry which is preliminary data.</text>
</comment>
<feature type="chain" id="PRO_5045916679" evidence="1">
    <location>
        <begin position="21"/>
        <end position="64"/>
    </location>
</feature>
<evidence type="ECO:0000313" key="2">
    <source>
        <dbReference type="EMBL" id="KAL2802439.1"/>
    </source>
</evidence>
<organism evidence="2 3">
    <name type="scientific">Aspergillus granulosus</name>
    <dbReference type="NCBI Taxonomy" id="176169"/>
    <lineage>
        <taxon>Eukaryota</taxon>
        <taxon>Fungi</taxon>
        <taxon>Dikarya</taxon>
        <taxon>Ascomycota</taxon>
        <taxon>Pezizomycotina</taxon>
        <taxon>Eurotiomycetes</taxon>
        <taxon>Eurotiomycetidae</taxon>
        <taxon>Eurotiales</taxon>
        <taxon>Aspergillaceae</taxon>
        <taxon>Aspergillus</taxon>
        <taxon>Aspergillus subgen. Nidulantes</taxon>
    </lineage>
</organism>
<keyword evidence="1" id="KW-0732">Signal</keyword>
<reference evidence="2 3" key="1">
    <citation type="submission" date="2024-07" db="EMBL/GenBank/DDBJ databases">
        <title>Section-level genome sequencing and comparative genomics of Aspergillus sections Usti and Cavernicolus.</title>
        <authorList>
            <consortium name="Lawrence Berkeley National Laboratory"/>
            <person name="Nybo J.L."/>
            <person name="Vesth T.C."/>
            <person name="Theobald S."/>
            <person name="Frisvad J.C."/>
            <person name="Larsen T.O."/>
            <person name="Kjaerboelling I."/>
            <person name="Rothschild-Mancinelli K."/>
            <person name="Lyhne E.K."/>
            <person name="Kogle M.E."/>
            <person name="Barry K."/>
            <person name="Clum A."/>
            <person name="Na H."/>
            <person name="Ledsgaard L."/>
            <person name="Lin J."/>
            <person name="Lipzen A."/>
            <person name="Kuo A."/>
            <person name="Riley R."/>
            <person name="Mondo S."/>
            <person name="Labutti K."/>
            <person name="Haridas S."/>
            <person name="Pangalinan J."/>
            <person name="Salamov A.A."/>
            <person name="Simmons B.A."/>
            <person name="Magnuson J.K."/>
            <person name="Chen J."/>
            <person name="Drula E."/>
            <person name="Henrissat B."/>
            <person name="Wiebenga A."/>
            <person name="Lubbers R.J."/>
            <person name="Gomes A.C."/>
            <person name="Makela M.R."/>
            <person name="Stajich J."/>
            <person name="Grigoriev I.V."/>
            <person name="Mortensen U.H."/>
            <person name="De Vries R.P."/>
            <person name="Baker S.E."/>
            <person name="Andersen M.R."/>
        </authorList>
    </citation>
    <scope>NUCLEOTIDE SEQUENCE [LARGE SCALE GENOMIC DNA]</scope>
    <source>
        <strain evidence="2 3">CBS 588.65</strain>
    </source>
</reference>
<evidence type="ECO:0000313" key="3">
    <source>
        <dbReference type="Proteomes" id="UP001610334"/>
    </source>
</evidence>
<evidence type="ECO:0000256" key="1">
    <source>
        <dbReference type="SAM" id="SignalP"/>
    </source>
</evidence>
<dbReference type="EMBL" id="JBFXLT010000183">
    <property type="protein sequence ID" value="KAL2802439.1"/>
    <property type="molecule type" value="Genomic_DNA"/>
</dbReference>
<keyword evidence="3" id="KW-1185">Reference proteome</keyword>
<dbReference type="Proteomes" id="UP001610334">
    <property type="component" value="Unassembled WGS sequence"/>
</dbReference>
<name>A0ABR4GV47_9EURO</name>
<protein>
    <submittedName>
        <fullName evidence="2">Uncharacterized protein</fullName>
    </submittedName>
</protein>
<proteinExistence type="predicted"/>
<feature type="signal peptide" evidence="1">
    <location>
        <begin position="1"/>
        <end position="20"/>
    </location>
</feature>
<sequence length="64" mass="7064">MKYLTVCVALLSLFVSDTLAISCGAQANSQGVRCKALDEPCPKGFRPVYYDDPAPCYRNQRCCI</sequence>